<proteinExistence type="predicted"/>
<accession>A0A7X5ZSU3</accession>
<evidence type="ECO:0000313" key="3">
    <source>
        <dbReference type="Proteomes" id="UP000545493"/>
    </source>
</evidence>
<comment type="caution">
    <text evidence="2">The sequence shown here is derived from an EMBL/GenBank/DDBJ whole genome shotgun (WGS) entry which is preliminary data.</text>
</comment>
<protein>
    <submittedName>
        <fullName evidence="2">Uncharacterized protein</fullName>
    </submittedName>
</protein>
<feature type="compositionally biased region" description="Low complexity" evidence="1">
    <location>
        <begin position="9"/>
        <end position="20"/>
    </location>
</feature>
<evidence type="ECO:0000313" key="2">
    <source>
        <dbReference type="EMBL" id="NIJ14334.1"/>
    </source>
</evidence>
<dbReference type="Proteomes" id="UP000545493">
    <property type="component" value="Unassembled WGS sequence"/>
</dbReference>
<evidence type="ECO:0000256" key="1">
    <source>
        <dbReference type="SAM" id="MobiDB-lite"/>
    </source>
</evidence>
<keyword evidence="3" id="KW-1185">Reference proteome</keyword>
<dbReference type="EMBL" id="JAAOYM010000001">
    <property type="protein sequence ID" value="NIJ14334.1"/>
    <property type="molecule type" value="Genomic_DNA"/>
</dbReference>
<reference evidence="2 3" key="1">
    <citation type="submission" date="2020-03" db="EMBL/GenBank/DDBJ databases">
        <title>Sequencing the genomes of 1000 actinobacteria strains.</title>
        <authorList>
            <person name="Klenk H.-P."/>
        </authorList>
    </citation>
    <scope>NUCLEOTIDE SEQUENCE [LARGE SCALE GENOMIC DNA]</scope>
    <source>
        <strain evidence="2 3">DSM 45685</strain>
    </source>
</reference>
<dbReference type="AlphaFoldDB" id="A0A7X5ZSU3"/>
<sequence>MGMFDRCAPHTAKAPASAAGAAPRCVVGEPEYDPVRGLASALRCIHADPRSLIGATPCSTR</sequence>
<organism evidence="2 3">
    <name type="scientific">Saccharomonospora amisosensis</name>
    <dbReference type="NCBI Taxonomy" id="1128677"/>
    <lineage>
        <taxon>Bacteria</taxon>
        <taxon>Bacillati</taxon>
        <taxon>Actinomycetota</taxon>
        <taxon>Actinomycetes</taxon>
        <taxon>Pseudonocardiales</taxon>
        <taxon>Pseudonocardiaceae</taxon>
        <taxon>Saccharomonospora</taxon>
    </lineage>
</organism>
<gene>
    <name evidence="2" type="ORF">FHU38_004678</name>
</gene>
<name>A0A7X5ZSU3_9PSEU</name>
<feature type="region of interest" description="Disordered" evidence="1">
    <location>
        <begin position="1"/>
        <end position="20"/>
    </location>
</feature>